<proteinExistence type="predicted"/>
<dbReference type="EMBL" id="AAXF02000051">
    <property type="protein sequence ID" value="EDO10742.1"/>
    <property type="molecule type" value="Genomic_DNA"/>
</dbReference>
<comment type="caution">
    <text evidence="1">The sequence shown here is derived from an EMBL/GenBank/DDBJ whole genome shotgun (WGS) entry which is preliminary data.</text>
</comment>
<organism evidence="1 2">
    <name type="scientific">Bacteroides ovatus (strain ATCC 8483 / DSM 1896 / JCM 5824 / BCRC 10623 / CCUG 4943 / NCTC 11153)</name>
    <dbReference type="NCBI Taxonomy" id="411476"/>
    <lineage>
        <taxon>Bacteria</taxon>
        <taxon>Pseudomonadati</taxon>
        <taxon>Bacteroidota</taxon>
        <taxon>Bacteroidia</taxon>
        <taxon>Bacteroidales</taxon>
        <taxon>Bacteroidaceae</taxon>
        <taxon>Bacteroides</taxon>
    </lineage>
</organism>
<accession>A0AAN3A6U0</accession>
<gene>
    <name evidence="1" type="ORF">BACOVA_03374</name>
</gene>
<reference evidence="1 2" key="1">
    <citation type="submission" date="2007-03" db="EMBL/GenBank/DDBJ databases">
        <authorList>
            <person name="Fulton L."/>
            <person name="Clifton S."/>
            <person name="Fulton B."/>
            <person name="Xu J."/>
            <person name="Minx P."/>
            <person name="Pepin K.H."/>
            <person name="Johnson M."/>
            <person name="Thiruvilangam P."/>
            <person name="Bhonagiri V."/>
            <person name="Nash W.E."/>
            <person name="Mardis E.R."/>
            <person name="Wilson R.K."/>
        </authorList>
    </citation>
    <scope>NUCLEOTIDE SEQUENCE [LARGE SCALE GENOMIC DNA]</scope>
    <source>
        <strain evidence="2">ATCC 8483 / DSM 1896 / JCM 5824 / BCRC 10623 / CCUG 4943 / NCTC 11153</strain>
    </source>
</reference>
<dbReference type="Proteomes" id="UP000005475">
    <property type="component" value="Unassembled WGS sequence"/>
</dbReference>
<reference evidence="2" key="2">
    <citation type="submission" date="2007-04" db="EMBL/GenBank/DDBJ databases">
        <title>Draft genome sequence of Bacteroides ovatus (ATCC 8483).</title>
        <authorList>
            <person name="Sudarsanam P."/>
            <person name="Ley R."/>
            <person name="Guruge J."/>
            <person name="Turnbaugh P.J."/>
            <person name="Mahowald M."/>
            <person name="Liep D."/>
            <person name="Gordon J."/>
        </authorList>
    </citation>
    <scope>NUCLEOTIDE SEQUENCE [LARGE SCALE GENOMIC DNA]</scope>
    <source>
        <strain evidence="2">ATCC 8483 / DSM 1896 / JCM 5824 / BCRC 10623 / CCUG 4943 / NCTC 11153</strain>
    </source>
</reference>
<sequence>MLIYSGFINQLHKGNKFPGTSLLLKRGKYKYSCF</sequence>
<dbReference type="AlphaFoldDB" id="A0AAN3A6U0"/>
<name>A0AAN3A6U0_BACO1</name>
<protein>
    <submittedName>
        <fullName evidence="1">Uncharacterized protein</fullName>
    </submittedName>
</protein>
<evidence type="ECO:0000313" key="2">
    <source>
        <dbReference type="Proteomes" id="UP000005475"/>
    </source>
</evidence>
<evidence type="ECO:0000313" key="1">
    <source>
        <dbReference type="EMBL" id="EDO10742.1"/>
    </source>
</evidence>